<dbReference type="InterPro" id="IPR004344">
    <property type="entry name" value="TTL/TTLL_fam"/>
</dbReference>
<proteinExistence type="predicted"/>
<evidence type="ECO:0000313" key="1">
    <source>
        <dbReference type="EMBL" id="CAL4103395.1"/>
    </source>
</evidence>
<dbReference type="AlphaFoldDB" id="A0AAV2QZE7"/>
<dbReference type="PANTHER" id="PTHR14776">
    <property type="entry name" value="CADHERIN-LIKE AND PC-ESTERASE DOMAIN-CONTAINING PROTEIN 1"/>
    <property type="match status" value="1"/>
</dbReference>
<feature type="non-terminal residue" evidence="1">
    <location>
        <position position="1"/>
    </location>
</feature>
<dbReference type="Proteomes" id="UP001497623">
    <property type="component" value="Unassembled WGS sequence"/>
</dbReference>
<dbReference type="Pfam" id="PF03133">
    <property type="entry name" value="TTL"/>
    <property type="match status" value="1"/>
</dbReference>
<comment type="caution">
    <text evidence="1">The sequence shown here is derived from an EMBL/GenBank/DDBJ whole genome shotgun (WGS) entry which is preliminary data.</text>
</comment>
<evidence type="ECO:0000313" key="2">
    <source>
        <dbReference type="Proteomes" id="UP001497623"/>
    </source>
</evidence>
<dbReference type="PANTHER" id="PTHR14776:SF1">
    <property type="entry name" value="CADHERIN-LIKE AND PC-ESTERASE DOMAIN-CONTAINING PROTEIN 1"/>
    <property type="match status" value="1"/>
</dbReference>
<sequence length="343" mass="38122">EEAAGGGRVGAYDWRLLLCFTYTDGDSAACLPKGLFSRLAPGQKVGRYPGLRGSLWRRESLCSLVQNSRLVGSVRALIPPCYALPNHLDALTAAAHALPDHHTWVIKNPGGSSRPITVIDNKKLLDQIKDKRVGAGQVVQTHCSPALEVLGAMISVRLYVAVTALQPLRCHIHSYGEVTFRQPPSRGYHKIPGRWWTWSELVQWVGRTHGEENMQDMVARTEAALVTLALIMDLVLPPRAPHMGGKEERRSRRFRCDNCFQLLAVELVYNSTFHPSIIEVNGQPDLSSQEQPNDALGPKQWRESLTSVGRTQVAQDLLDMLTKEDKVADDVQEMFDEAMDNIG</sequence>
<protein>
    <submittedName>
        <fullName evidence="1">Uncharacterized protein</fullName>
    </submittedName>
</protein>
<feature type="non-terminal residue" evidence="1">
    <location>
        <position position="343"/>
    </location>
</feature>
<accession>A0AAV2QZE7</accession>
<keyword evidence="2" id="KW-1185">Reference proteome</keyword>
<gene>
    <name evidence="1" type="ORF">MNOR_LOCUS17550</name>
</gene>
<reference evidence="1 2" key="1">
    <citation type="submission" date="2024-05" db="EMBL/GenBank/DDBJ databases">
        <authorList>
            <person name="Wallberg A."/>
        </authorList>
    </citation>
    <scope>NUCLEOTIDE SEQUENCE [LARGE SCALE GENOMIC DNA]</scope>
</reference>
<dbReference type="Gene3D" id="3.30.470.20">
    <property type="entry name" value="ATP-grasp fold, B domain"/>
    <property type="match status" value="1"/>
</dbReference>
<organism evidence="1 2">
    <name type="scientific">Meganyctiphanes norvegica</name>
    <name type="common">Northern krill</name>
    <name type="synonym">Thysanopoda norvegica</name>
    <dbReference type="NCBI Taxonomy" id="48144"/>
    <lineage>
        <taxon>Eukaryota</taxon>
        <taxon>Metazoa</taxon>
        <taxon>Ecdysozoa</taxon>
        <taxon>Arthropoda</taxon>
        <taxon>Crustacea</taxon>
        <taxon>Multicrustacea</taxon>
        <taxon>Malacostraca</taxon>
        <taxon>Eumalacostraca</taxon>
        <taxon>Eucarida</taxon>
        <taxon>Euphausiacea</taxon>
        <taxon>Euphausiidae</taxon>
        <taxon>Meganyctiphanes</taxon>
    </lineage>
</organism>
<dbReference type="EMBL" id="CAXKWB010012121">
    <property type="protein sequence ID" value="CAL4103395.1"/>
    <property type="molecule type" value="Genomic_DNA"/>
</dbReference>
<name>A0AAV2QZE7_MEGNR</name>